<accession>A0A2I0THK3</accession>
<protein>
    <submittedName>
        <fullName evidence="1">Uncharacterized protein</fullName>
    </submittedName>
</protein>
<reference evidence="2" key="1">
    <citation type="submission" date="2017-11" db="EMBL/GenBank/DDBJ databases">
        <authorList>
            <person name="Lima N.C."/>
            <person name="Parody-Merino A.M."/>
            <person name="Battley P.F."/>
            <person name="Fidler A.E."/>
            <person name="Prosdocimi F."/>
        </authorList>
    </citation>
    <scope>NUCLEOTIDE SEQUENCE [LARGE SCALE GENOMIC DNA]</scope>
</reference>
<proteinExistence type="predicted"/>
<sequence length="155" mass="17716">MFTHTLPELMMYCRFGDLLWTNCGMNLRCRLQPHGVAEGEEWLRSELAESRETRDDLGWLDPTRANCGWAGKTSSYDVTLDEEEVAESKTLILKHLLLLLMFICYFLEGQTTEWLWDRLDQLDDLPSLRLPDPPHPVATVAKYPVAAEGDTTAPC</sequence>
<keyword evidence="2" id="KW-1185">Reference proteome</keyword>
<reference evidence="2" key="2">
    <citation type="submission" date="2017-12" db="EMBL/GenBank/DDBJ databases">
        <title>Genome sequence of the Bar-tailed Godwit (Limosa lapponica baueri).</title>
        <authorList>
            <person name="Lima N.C.B."/>
            <person name="Parody-Merino A.M."/>
            <person name="Battley P.F."/>
            <person name="Fidler A.E."/>
            <person name="Prosdocimi F."/>
        </authorList>
    </citation>
    <scope>NUCLEOTIDE SEQUENCE [LARGE SCALE GENOMIC DNA]</scope>
</reference>
<organism evidence="1 2">
    <name type="scientific">Limosa lapponica baueri</name>
    <dbReference type="NCBI Taxonomy" id="1758121"/>
    <lineage>
        <taxon>Eukaryota</taxon>
        <taxon>Metazoa</taxon>
        <taxon>Chordata</taxon>
        <taxon>Craniata</taxon>
        <taxon>Vertebrata</taxon>
        <taxon>Euteleostomi</taxon>
        <taxon>Archelosauria</taxon>
        <taxon>Archosauria</taxon>
        <taxon>Dinosauria</taxon>
        <taxon>Saurischia</taxon>
        <taxon>Theropoda</taxon>
        <taxon>Coelurosauria</taxon>
        <taxon>Aves</taxon>
        <taxon>Neognathae</taxon>
        <taxon>Neoaves</taxon>
        <taxon>Charadriiformes</taxon>
        <taxon>Scolopacidae</taxon>
        <taxon>Limosa</taxon>
    </lineage>
</organism>
<name>A0A2I0THK3_LIMLA</name>
<evidence type="ECO:0000313" key="1">
    <source>
        <dbReference type="EMBL" id="PKU33279.1"/>
    </source>
</evidence>
<gene>
    <name evidence="1" type="ORF">llap_16418</name>
</gene>
<dbReference type="AlphaFoldDB" id="A0A2I0THK3"/>
<dbReference type="EMBL" id="KZ510264">
    <property type="protein sequence ID" value="PKU33279.1"/>
    <property type="molecule type" value="Genomic_DNA"/>
</dbReference>
<evidence type="ECO:0000313" key="2">
    <source>
        <dbReference type="Proteomes" id="UP000233556"/>
    </source>
</evidence>
<dbReference type="Proteomes" id="UP000233556">
    <property type="component" value="Unassembled WGS sequence"/>
</dbReference>